<protein>
    <submittedName>
        <fullName evidence="15">Peptidase M48</fullName>
    </submittedName>
</protein>
<feature type="transmembrane region" description="Helical" evidence="13">
    <location>
        <begin position="97"/>
        <end position="121"/>
    </location>
</feature>
<keyword evidence="7" id="KW-0479">Metal-binding</keyword>
<keyword evidence="8" id="KW-0378">Hydrolase</keyword>
<comment type="subcellular location">
    <subcellularLocation>
        <location evidence="2">Cell membrane</location>
        <topology evidence="2">Multi-pass membrane protein</topology>
    </subcellularLocation>
</comment>
<dbReference type="Proteomes" id="UP000326202">
    <property type="component" value="Chromosome"/>
</dbReference>
<keyword evidence="16" id="KW-1185">Reference proteome</keyword>
<evidence type="ECO:0000256" key="13">
    <source>
        <dbReference type="SAM" id="Phobius"/>
    </source>
</evidence>
<comment type="similarity">
    <text evidence="3">Belongs to the peptidase M50B family.</text>
</comment>
<evidence type="ECO:0000313" key="16">
    <source>
        <dbReference type="Proteomes" id="UP000326202"/>
    </source>
</evidence>
<dbReference type="Pfam" id="PF02163">
    <property type="entry name" value="Peptidase_M50"/>
    <property type="match status" value="1"/>
</dbReference>
<keyword evidence="10 13" id="KW-1133">Transmembrane helix</keyword>
<evidence type="ECO:0000259" key="14">
    <source>
        <dbReference type="Pfam" id="PF02163"/>
    </source>
</evidence>
<evidence type="ECO:0000313" key="15">
    <source>
        <dbReference type="EMBL" id="QEX17393.1"/>
    </source>
</evidence>
<proteinExistence type="inferred from homology"/>
<evidence type="ECO:0000256" key="4">
    <source>
        <dbReference type="ARBA" id="ARBA00022475"/>
    </source>
</evidence>
<evidence type="ECO:0000256" key="8">
    <source>
        <dbReference type="ARBA" id="ARBA00022801"/>
    </source>
</evidence>
<dbReference type="KEGG" id="htq:FRZ44_26930"/>
<dbReference type="InterPro" id="IPR008915">
    <property type="entry name" value="Peptidase_M50"/>
</dbReference>
<dbReference type="PANTHER" id="PTHR35864">
    <property type="entry name" value="ZINC METALLOPROTEASE MJ0611-RELATED"/>
    <property type="match status" value="1"/>
</dbReference>
<dbReference type="OrthoDB" id="9800627at2"/>
<evidence type="ECO:0000256" key="12">
    <source>
        <dbReference type="ARBA" id="ARBA00023136"/>
    </source>
</evidence>
<evidence type="ECO:0000256" key="3">
    <source>
        <dbReference type="ARBA" id="ARBA00007931"/>
    </source>
</evidence>
<keyword evidence="6 13" id="KW-0812">Transmembrane</keyword>
<evidence type="ECO:0000256" key="9">
    <source>
        <dbReference type="ARBA" id="ARBA00022833"/>
    </source>
</evidence>
<dbReference type="RefSeq" id="WP_151177661.1">
    <property type="nucleotide sequence ID" value="NZ_CP042906.1"/>
</dbReference>
<dbReference type="GO" id="GO:0008237">
    <property type="term" value="F:metallopeptidase activity"/>
    <property type="evidence" value="ECO:0007669"/>
    <property type="project" value="UniProtKB-KW"/>
</dbReference>
<evidence type="ECO:0000256" key="2">
    <source>
        <dbReference type="ARBA" id="ARBA00004651"/>
    </source>
</evidence>
<reference evidence="15 16" key="1">
    <citation type="submission" date="2019-08" db="EMBL/GenBank/DDBJ databases">
        <title>Hyperibacter terrae gen. nov., sp. nov. and Hyperibacter viscosus sp. nov., two new members in the family Rhodospirillaceae isolated from the rhizosphere of Hypericum perforatum.</title>
        <authorList>
            <person name="Noviana Z."/>
        </authorList>
    </citation>
    <scope>NUCLEOTIDE SEQUENCE [LARGE SCALE GENOMIC DNA]</scope>
    <source>
        <strain evidence="15 16">R5913</strain>
    </source>
</reference>
<evidence type="ECO:0000256" key="11">
    <source>
        <dbReference type="ARBA" id="ARBA00023049"/>
    </source>
</evidence>
<feature type="transmembrane region" description="Helical" evidence="13">
    <location>
        <begin position="63"/>
        <end position="85"/>
    </location>
</feature>
<gene>
    <name evidence="15" type="ORF">FRZ44_26930</name>
</gene>
<keyword evidence="4" id="KW-1003">Cell membrane</keyword>
<evidence type="ECO:0000256" key="6">
    <source>
        <dbReference type="ARBA" id="ARBA00022692"/>
    </source>
</evidence>
<dbReference type="GO" id="GO:0006508">
    <property type="term" value="P:proteolysis"/>
    <property type="evidence" value="ECO:0007669"/>
    <property type="project" value="UniProtKB-KW"/>
</dbReference>
<feature type="transmembrane region" description="Helical" evidence="13">
    <location>
        <begin position="212"/>
        <end position="231"/>
    </location>
</feature>
<dbReference type="EMBL" id="CP042906">
    <property type="protein sequence ID" value="QEX17393.1"/>
    <property type="molecule type" value="Genomic_DNA"/>
</dbReference>
<keyword evidence="5" id="KW-0645">Protease</keyword>
<feature type="domain" description="Peptidase M50" evidence="14">
    <location>
        <begin position="136"/>
        <end position="191"/>
    </location>
</feature>
<accession>A0A5J6MJ16</accession>
<evidence type="ECO:0000256" key="1">
    <source>
        <dbReference type="ARBA" id="ARBA00001947"/>
    </source>
</evidence>
<dbReference type="CDD" id="cd06158">
    <property type="entry name" value="S2P-M50_like_1"/>
    <property type="match status" value="1"/>
</dbReference>
<dbReference type="GO" id="GO:0046872">
    <property type="term" value="F:metal ion binding"/>
    <property type="evidence" value="ECO:0007669"/>
    <property type="project" value="UniProtKB-KW"/>
</dbReference>
<dbReference type="AlphaFoldDB" id="A0A5J6MJ16"/>
<dbReference type="InterPro" id="IPR052348">
    <property type="entry name" value="Metallopeptidase_M50B"/>
</dbReference>
<keyword evidence="9" id="KW-0862">Zinc</keyword>
<evidence type="ECO:0000256" key="7">
    <source>
        <dbReference type="ARBA" id="ARBA00022723"/>
    </source>
</evidence>
<keyword evidence="11" id="KW-0482">Metalloprotease</keyword>
<feature type="transmembrane region" description="Helical" evidence="13">
    <location>
        <begin position="181"/>
        <end position="200"/>
    </location>
</feature>
<sequence length="232" mass="25374">MGGFDVQELLYQISIWAIPFLTAITFHEAAHGFVANQFGDDTAKRAGRLSANPFRHVDPFGTIVMPAMLLLATHGAFAFGAAKPVPVNFSRLKPIRLGIIAVAAAGPVTNILLAFISALLWHLLPLMPDSVANWGQEMLRASILLNLWLAVFNMLPLPPLDGGRVAVALMPRPMAMRFSRIERYGILIILLLIVILPYVGRQIGVDLAFVSRFISVIVEWLLKLVVMAAGLD</sequence>
<dbReference type="InterPro" id="IPR044537">
    <property type="entry name" value="Rip2-like"/>
</dbReference>
<dbReference type="GO" id="GO:0005886">
    <property type="term" value="C:plasma membrane"/>
    <property type="evidence" value="ECO:0007669"/>
    <property type="project" value="UniProtKB-SubCell"/>
</dbReference>
<comment type="cofactor">
    <cofactor evidence="1">
        <name>Zn(2+)</name>
        <dbReference type="ChEBI" id="CHEBI:29105"/>
    </cofactor>
</comment>
<feature type="transmembrane region" description="Helical" evidence="13">
    <location>
        <begin position="141"/>
        <end position="160"/>
    </location>
</feature>
<keyword evidence="12 13" id="KW-0472">Membrane</keyword>
<name>A0A5J6MJ16_9PROT</name>
<organism evidence="15 16">
    <name type="scientific">Hypericibacter terrae</name>
    <dbReference type="NCBI Taxonomy" id="2602015"/>
    <lineage>
        <taxon>Bacteria</taxon>
        <taxon>Pseudomonadati</taxon>
        <taxon>Pseudomonadota</taxon>
        <taxon>Alphaproteobacteria</taxon>
        <taxon>Rhodospirillales</taxon>
        <taxon>Dongiaceae</taxon>
        <taxon>Hypericibacter</taxon>
    </lineage>
</organism>
<evidence type="ECO:0000256" key="5">
    <source>
        <dbReference type="ARBA" id="ARBA00022670"/>
    </source>
</evidence>
<evidence type="ECO:0000256" key="10">
    <source>
        <dbReference type="ARBA" id="ARBA00022989"/>
    </source>
</evidence>
<dbReference type="PANTHER" id="PTHR35864:SF1">
    <property type="entry name" value="ZINC METALLOPROTEASE YWHC-RELATED"/>
    <property type="match status" value="1"/>
</dbReference>